<dbReference type="Proteomes" id="UP000237662">
    <property type="component" value="Unassembled WGS sequence"/>
</dbReference>
<dbReference type="InterPro" id="IPR018151">
    <property type="entry name" value="TF_GreA/GreB_CS"/>
</dbReference>
<dbReference type="AlphaFoldDB" id="A0A2S6I6R8"/>
<dbReference type="EMBL" id="PTJC01000005">
    <property type="protein sequence ID" value="PPK87169.1"/>
    <property type="molecule type" value="Genomic_DNA"/>
</dbReference>
<organism evidence="1 2">
    <name type="scientific">Neolewinella xylanilytica</name>
    <dbReference type="NCBI Taxonomy" id="1514080"/>
    <lineage>
        <taxon>Bacteria</taxon>
        <taxon>Pseudomonadati</taxon>
        <taxon>Bacteroidota</taxon>
        <taxon>Saprospiria</taxon>
        <taxon>Saprospirales</taxon>
        <taxon>Lewinellaceae</taxon>
        <taxon>Neolewinella</taxon>
    </lineage>
</organism>
<evidence type="ECO:0000313" key="2">
    <source>
        <dbReference type="Proteomes" id="UP000237662"/>
    </source>
</evidence>
<keyword evidence="2" id="KW-1185">Reference proteome</keyword>
<dbReference type="PROSITE" id="PS00830">
    <property type="entry name" value="GREAB_2"/>
    <property type="match status" value="1"/>
</dbReference>
<proteinExistence type="predicted"/>
<protein>
    <recommendedName>
        <fullName evidence="3">GreA/GreB family transcription elongation factor</fullName>
    </recommendedName>
</protein>
<name>A0A2S6I6R8_9BACT</name>
<dbReference type="GO" id="GO:0032784">
    <property type="term" value="P:regulation of DNA-templated transcription elongation"/>
    <property type="evidence" value="ECO:0007669"/>
    <property type="project" value="InterPro"/>
</dbReference>
<sequence>MKDPTHIKQQLHQACLADVERRIATVRNILAGIDASRESETKSSVGDKYETGRAMLHREEVQANHQLQQAMETMQELDEMEPGPGSDRVRKGSLVVTTRGRYYLAVGLGKVKLDGEVFYCISAASPIGQELLNRGVGEEIVFNGGSQRILSID</sequence>
<gene>
    <name evidence="1" type="ORF">CLV84_0104</name>
</gene>
<evidence type="ECO:0000313" key="1">
    <source>
        <dbReference type="EMBL" id="PPK87169.1"/>
    </source>
</evidence>
<dbReference type="RefSeq" id="WP_146088662.1">
    <property type="nucleotide sequence ID" value="NZ_PTJC01000005.1"/>
</dbReference>
<comment type="caution">
    <text evidence="1">The sequence shown here is derived from an EMBL/GenBank/DDBJ whole genome shotgun (WGS) entry which is preliminary data.</text>
</comment>
<dbReference type="GO" id="GO:0003677">
    <property type="term" value="F:DNA binding"/>
    <property type="evidence" value="ECO:0007669"/>
    <property type="project" value="InterPro"/>
</dbReference>
<accession>A0A2S6I6R8</accession>
<dbReference type="OrthoDB" id="667380at2"/>
<reference evidence="1 2" key="1">
    <citation type="submission" date="2018-02" db="EMBL/GenBank/DDBJ databases">
        <title>Genomic Encyclopedia of Archaeal and Bacterial Type Strains, Phase II (KMG-II): from individual species to whole genera.</title>
        <authorList>
            <person name="Goeker M."/>
        </authorList>
    </citation>
    <scope>NUCLEOTIDE SEQUENCE [LARGE SCALE GENOMIC DNA]</scope>
    <source>
        <strain evidence="1 2">DSM 29526</strain>
    </source>
</reference>
<evidence type="ECO:0008006" key="3">
    <source>
        <dbReference type="Google" id="ProtNLM"/>
    </source>
</evidence>